<name>A0A1M5VPY8_9BACT</name>
<dbReference type="EMBL" id="FQXS01000009">
    <property type="protein sequence ID" value="SHH77297.1"/>
    <property type="molecule type" value="Genomic_DNA"/>
</dbReference>
<reference evidence="2 3" key="1">
    <citation type="submission" date="2016-11" db="EMBL/GenBank/DDBJ databases">
        <authorList>
            <person name="Jaros S."/>
            <person name="Januszkiewicz K."/>
            <person name="Wedrychowicz H."/>
        </authorList>
    </citation>
    <scope>NUCLEOTIDE SEQUENCE [LARGE SCALE GENOMIC DNA]</scope>
    <source>
        <strain evidence="2 3">DSM 9705</strain>
    </source>
</reference>
<dbReference type="RefSeq" id="WP_073375336.1">
    <property type="nucleotide sequence ID" value="NZ_FQXS01000009.1"/>
</dbReference>
<evidence type="ECO:0000313" key="2">
    <source>
        <dbReference type="EMBL" id="SHH77297.1"/>
    </source>
</evidence>
<proteinExistence type="predicted"/>
<evidence type="ECO:0008006" key="4">
    <source>
        <dbReference type="Google" id="ProtNLM"/>
    </source>
</evidence>
<organism evidence="2 3">
    <name type="scientific">Desulfofustis glycolicus DSM 9705</name>
    <dbReference type="NCBI Taxonomy" id="1121409"/>
    <lineage>
        <taxon>Bacteria</taxon>
        <taxon>Pseudomonadati</taxon>
        <taxon>Thermodesulfobacteriota</taxon>
        <taxon>Desulfobulbia</taxon>
        <taxon>Desulfobulbales</taxon>
        <taxon>Desulfocapsaceae</taxon>
        <taxon>Desulfofustis</taxon>
    </lineage>
</organism>
<dbReference type="Proteomes" id="UP000184139">
    <property type="component" value="Unassembled WGS sequence"/>
</dbReference>
<keyword evidence="1" id="KW-0732">Signal</keyword>
<evidence type="ECO:0000313" key="3">
    <source>
        <dbReference type="Proteomes" id="UP000184139"/>
    </source>
</evidence>
<gene>
    <name evidence="2" type="ORF">SAMN02745124_01803</name>
</gene>
<keyword evidence="3" id="KW-1185">Reference proteome</keyword>
<feature type="signal peptide" evidence="1">
    <location>
        <begin position="1"/>
        <end position="19"/>
    </location>
</feature>
<protein>
    <recommendedName>
        <fullName evidence="4">Secretin/TonB short N-terminal domain-containing protein</fullName>
    </recommendedName>
</protein>
<evidence type="ECO:0000256" key="1">
    <source>
        <dbReference type="SAM" id="SignalP"/>
    </source>
</evidence>
<accession>A0A1M5VPY8</accession>
<sequence>MKLLLIAFFIIFHVQVSIADDSIIQEDYSNGNISLQANGAKIPSLLAQIHARTGIKFVIDKAINEDAIFIDLQRVDINKAIDRLLKNYNKVFEYDESGKIKVVYIKPESSQVKLVQQSVFPQTEIAKTLAPLSSNQPVAMGEVNLDNSNDLEETPPGQAAITSNNTAYIDEGELEMFVDNSTQLEPPGTIDPNVAHVEMEVSEFTGTAPGMD</sequence>
<dbReference type="AlphaFoldDB" id="A0A1M5VPY8"/>
<feature type="chain" id="PRO_5013042215" description="Secretin/TonB short N-terminal domain-containing protein" evidence="1">
    <location>
        <begin position="20"/>
        <end position="212"/>
    </location>
</feature>